<feature type="compositionally biased region" description="Basic and acidic residues" evidence="1">
    <location>
        <begin position="177"/>
        <end position="195"/>
    </location>
</feature>
<dbReference type="Proteomes" id="UP000285908">
    <property type="component" value="Unassembled WGS sequence"/>
</dbReference>
<gene>
    <name evidence="2" type="ORF">EKE94_07860</name>
</gene>
<dbReference type="AlphaFoldDB" id="A0A438AJM7"/>
<keyword evidence="3" id="KW-1185">Reference proteome</keyword>
<dbReference type="Pfam" id="PF13801">
    <property type="entry name" value="Metal_resist"/>
    <property type="match status" value="1"/>
</dbReference>
<evidence type="ECO:0000313" key="3">
    <source>
        <dbReference type="Proteomes" id="UP000285908"/>
    </source>
</evidence>
<name>A0A438AJM7_9RHOB</name>
<protein>
    <submittedName>
        <fullName evidence="2">Periplasmic heavy metal sensor</fullName>
    </submittedName>
</protein>
<organism evidence="2 3">
    <name type="scientific">Mesobaculum littorinae</name>
    <dbReference type="NCBI Taxonomy" id="2486419"/>
    <lineage>
        <taxon>Bacteria</taxon>
        <taxon>Pseudomonadati</taxon>
        <taxon>Pseudomonadota</taxon>
        <taxon>Alphaproteobacteria</taxon>
        <taxon>Rhodobacterales</taxon>
        <taxon>Roseobacteraceae</taxon>
        <taxon>Mesobaculum</taxon>
    </lineage>
</organism>
<evidence type="ECO:0000313" key="2">
    <source>
        <dbReference type="EMBL" id="RVV98805.1"/>
    </source>
</evidence>
<feature type="region of interest" description="Disordered" evidence="1">
    <location>
        <begin position="39"/>
        <end position="82"/>
    </location>
</feature>
<evidence type="ECO:0000256" key="1">
    <source>
        <dbReference type="SAM" id="MobiDB-lite"/>
    </source>
</evidence>
<feature type="region of interest" description="Disordered" evidence="1">
    <location>
        <begin position="177"/>
        <end position="223"/>
    </location>
</feature>
<dbReference type="InterPro" id="IPR025961">
    <property type="entry name" value="Metal_resist"/>
</dbReference>
<dbReference type="RefSeq" id="WP_127906037.1">
    <property type="nucleotide sequence ID" value="NZ_RQXX01000002.1"/>
</dbReference>
<comment type="caution">
    <text evidence="2">The sequence shown here is derived from an EMBL/GenBank/DDBJ whole genome shotgun (WGS) entry which is preliminary data.</text>
</comment>
<dbReference type="OrthoDB" id="7865640at2"/>
<sequence length="223" mass="23569">MADPASRRVKIALILSLALNLLVLGVVLGAVLGGPPHHGPRGAHGSGAPGAHLWPMQERGPHHGPGAGRRDRDGGPPPRGLAPMPYLMALEPEDRQALFEAMRRNPDGFRSRFAALKEDFDAFLAVLRAPDFSPDAARAVLDRQRDAATAQQSEGAELLIARLAELPPEARLAYADRLDRSLSRGPGRRGDDGETHVPGVARAPGRDTPTDAPADAQPGTAAD</sequence>
<reference evidence="2 3" key="1">
    <citation type="submission" date="2018-11" db="EMBL/GenBank/DDBJ databases">
        <title>Mesobaculum littorinae gen. nov., sp. nov., isolated from Littorina scabra that represents a novel genus of the order Rhodobacteraceae.</title>
        <authorList>
            <person name="Li F."/>
        </authorList>
    </citation>
    <scope>NUCLEOTIDE SEQUENCE [LARGE SCALE GENOMIC DNA]</scope>
    <source>
        <strain evidence="2 3">M0103</strain>
    </source>
</reference>
<accession>A0A438AJM7</accession>
<proteinExistence type="predicted"/>
<dbReference type="EMBL" id="RQXX01000002">
    <property type="protein sequence ID" value="RVV98805.1"/>
    <property type="molecule type" value="Genomic_DNA"/>
</dbReference>